<dbReference type="PROSITE" id="PS51257">
    <property type="entry name" value="PROKAR_LIPOPROTEIN"/>
    <property type="match status" value="1"/>
</dbReference>
<keyword evidence="3" id="KW-1185">Reference proteome</keyword>
<feature type="chain" id="PRO_5039123960" description="Secreted protein" evidence="1">
    <location>
        <begin position="26"/>
        <end position="68"/>
    </location>
</feature>
<dbReference type="AlphaFoldDB" id="A0A1E8PWV0"/>
<feature type="signal peptide" evidence="1">
    <location>
        <begin position="1"/>
        <end position="25"/>
    </location>
</feature>
<comment type="caution">
    <text evidence="2">The sequence shown here is derived from an EMBL/GenBank/DDBJ whole genome shotgun (WGS) entry which is preliminary data.</text>
</comment>
<dbReference type="Proteomes" id="UP000178953">
    <property type="component" value="Unassembled WGS sequence"/>
</dbReference>
<evidence type="ECO:0000313" key="3">
    <source>
        <dbReference type="Proteomes" id="UP000178953"/>
    </source>
</evidence>
<dbReference type="EMBL" id="MCHX01000115">
    <property type="protein sequence ID" value="OFJ50536.1"/>
    <property type="molecule type" value="Genomic_DNA"/>
</dbReference>
<reference evidence="2 3" key="1">
    <citation type="submission" date="2016-09" db="EMBL/GenBank/DDBJ databases">
        <title>genome sequence of Mycobacterium sp. 739 SCH.</title>
        <authorList>
            <person name="Greninger A.L."/>
            <person name="Qin X."/>
            <person name="Jerome K."/>
            <person name="Vora S."/>
            <person name="Quinn K."/>
        </authorList>
    </citation>
    <scope>NUCLEOTIDE SEQUENCE [LARGE SCALE GENOMIC DNA]</scope>
    <source>
        <strain evidence="2 3">SCH</strain>
    </source>
</reference>
<evidence type="ECO:0000256" key="1">
    <source>
        <dbReference type="SAM" id="SignalP"/>
    </source>
</evidence>
<evidence type="ECO:0008006" key="4">
    <source>
        <dbReference type="Google" id="ProtNLM"/>
    </source>
</evidence>
<gene>
    <name evidence="2" type="ORF">BEL07_27705</name>
</gene>
<accession>A0A1E8PWV0</accession>
<protein>
    <recommendedName>
        <fullName evidence="4">Secreted protein</fullName>
    </recommendedName>
</protein>
<proteinExistence type="predicted"/>
<name>A0A1E8PWV0_9MYCO</name>
<organism evidence="2 3">
    <name type="scientific">Mycolicibacterium grossiae</name>
    <dbReference type="NCBI Taxonomy" id="1552759"/>
    <lineage>
        <taxon>Bacteria</taxon>
        <taxon>Bacillati</taxon>
        <taxon>Actinomycetota</taxon>
        <taxon>Actinomycetes</taxon>
        <taxon>Mycobacteriales</taxon>
        <taxon>Mycobacteriaceae</taxon>
        <taxon>Mycolicibacterium</taxon>
    </lineage>
</organism>
<sequence>MSRNTVAMSAHLLATLSCHSAIVLASSANTAPARCASSKPRESAASRNAALSTTIFWWMPSHVVAPAL</sequence>
<keyword evidence="1" id="KW-0732">Signal</keyword>
<evidence type="ECO:0000313" key="2">
    <source>
        <dbReference type="EMBL" id="OFJ50536.1"/>
    </source>
</evidence>